<evidence type="ECO:0000313" key="6">
    <source>
        <dbReference type="EMBL" id="RQD86117.1"/>
    </source>
</evidence>
<proteinExistence type="inferred from homology"/>
<dbReference type="PROSITE" id="PS50893">
    <property type="entry name" value="ABC_TRANSPORTER_2"/>
    <property type="match status" value="1"/>
</dbReference>
<keyword evidence="3" id="KW-0547">Nucleotide-binding</keyword>
<evidence type="ECO:0000313" key="7">
    <source>
        <dbReference type="Proteomes" id="UP000284763"/>
    </source>
</evidence>
<dbReference type="SUPFAM" id="SSF52540">
    <property type="entry name" value="P-loop containing nucleoside triphosphate hydrolases"/>
    <property type="match status" value="1"/>
</dbReference>
<evidence type="ECO:0000256" key="3">
    <source>
        <dbReference type="ARBA" id="ARBA00022741"/>
    </source>
</evidence>
<dbReference type="InterPro" id="IPR003439">
    <property type="entry name" value="ABC_transporter-like_ATP-bd"/>
</dbReference>
<gene>
    <name evidence="6" type="ORF">D5R95_04135</name>
</gene>
<dbReference type="InterPro" id="IPR003593">
    <property type="entry name" value="AAA+_ATPase"/>
</dbReference>
<dbReference type="EMBL" id="QZAB01000271">
    <property type="protein sequence ID" value="RQD86117.1"/>
    <property type="molecule type" value="Genomic_DNA"/>
</dbReference>
<reference evidence="6 7" key="1">
    <citation type="submission" date="2018-08" db="EMBL/GenBank/DDBJ databases">
        <title>The metabolism and importance of syntrophic acetate oxidation coupled to methane or sulfide production in haloalkaline environments.</title>
        <authorList>
            <person name="Timmers P.H.A."/>
            <person name="Vavourakis C.D."/>
            <person name="Sorokin D.Y."/>
            <person name="Sinninghe Damste J.S."/>
            <person name="Muyzer G."/>
            <person name="Stams A.J.M."/>
            <person name="Plugge C.M."/>
        </authorList>
    </citation>
    <scope>NUCLEOTIDE SEQUENCE [LARGE SCALE GENOMIC DNA]</scope>
    <source>
        <strain evidence="6">MSAO_Arc3</strain>
    </source>
</reference>
<dbReference type="Proteomes" id="UP000284763">
    <property type="component" value="Unassembled WGS sequence"/>
</dbReference>
<dbReference type="GO" id="GO:0005524">
    <property type="term" value="F:ATP binding"/>
    <property type="evidence" value="ECO:0007669"/>
    <property type="project" value="UniProtKB-KW"/>
</dbReference>
<organism evidence="6 7">
    <name type="scientific">Methanosalsum natronophilum</name>
    <dbReference type="NCBI Taxonomy" id="768733"/>
    <lineage>
        <taxon>Archaea</taxon>
        <taxon>Methanobacteriati</taxon>
        <taxon>Methanobacteriota</taxon>
        <taxon>Stenosarchaea group</taxon>
        <taxon>Methanomicrobia</taxon>
        <taxon>Methanosarcinales</taxon>
        <taxon>Methanosarcinaceae</taxon>
        <taxon>Methanosalsum</taxon>
    </lineage>
</organism>
<dbReference type="InterPro" id="IPR050763">
    <property type="entry name" value="ABC_transporter_ATP-binding"/>
</dbReference>
<dbReference type="RefSeq" id="WP_259132992.1">
    <property type="nucleotide sequence ID" value="NZ_JANUCS010000001.1"/>
</dbReference>
<dbReference type="AlphaFoldDB" id="A0A3R7VUA9"/>
<dbReference type="Gene3D" id="3.40.50.300">
    <property type="entry name" value="P-loop containing nucleotide triphosphate hydrolases"/>
    <property type="match status" value="1"/>
</dbReference>
<keyword evidence="2" id="KW-0813">Transport</keyword>
<comment type="caution">
    <text evidence="6">The sequence shown here is derived from an EMBL/GenBank/DDBJ whole genome shotgun (WGS) entry which is preliminary data.</text>
</comment>
<dbReference type="CDD" id="cd03230">
    <property type="entry name" value="ABC_DR_subfamily_A"/>
    <property type="match status" value="1"/>
</dbReference>
<dbReference type="SMART" id="SM00382">
    <property type="entry name" value="AAA"/>
    <property type="match status" value="1"/>
</dbReference>
<dbReference type="InterPro" id="IPR027417">
    <property type="entry name" value="P-loop_NTPase"/>
</dbReference>
<evidence type="ECO:0000256" key="1">
    <source>
        <dbReference type="ARBA" id="ARBA00005417"/>
    </source>
</evidence>
<sequence length="238" mass="27131">MKPYISIKGLFKKFEGRYAVSNISFDIFNDEFIVLFGPNGAGKTTILKMIASLLKPTDGVISINGTNMEKNLIEARQLIGFVSHETFIYENLTVEENLRFFGKMFDIDSVELETRINKMIEEAGLCIYRKERAGTLSRGMKQRLSIIRALIHKPSILLLDEPYTGLDLNAIEVFENLVLNNSHTKVKIMVSHNLERGFNVCNRAIIIKNGKITFDKKKNEIGSYADFKTLCEFNFQSN</sequence>
<dbReference type="PANTHER" id="PTHR42711">
    <property type="entry name" value="ABC TRANSPORTER ATP-BINDING PROTEIN"/>
    <property type="match status" value="1"/>
</dbReference>
<evidence type="ECO:0000259" key="5">
    <source>
        <dbReference type="PROSITE" id="PS50893"/>
    </source>
</evidence>
<evidence type="ECO:0000256" key="2">
    <source>
        <dbReference type="ARBA" id="ARBA00022448"/>
    </source>
</evidence>
<evidence type="ECO:0000256" key="4">
    <source>
        <dbReference type="ARBA" id="ARBA00022840"/>
    </source>
</evidence>
<protein>
    <submittedName>
        <fullName evidence="6">ABC transporter ATP-binding protein</fullName>
    </submittedName>
</protein>
<comment type="similarity">
    <text evidence="1">Belongs to the ABC transporter superfamily.</text>
</comment>
<feature type="domain" description="ABC transporter" evidence="5">
    <location>
        <begin position="5"/>
        <end position="234"/>
    </location>
</feature>
<name>A0A3R7VUA9_9EURY</name>
<dbReference type="PANTHER" id="PTHR42711:SF5">
    <property type="entry name" value="ABC TRANSPORTER ATP-BINDING PROTEIN NATA"/>
    <property type="match status" value="1"/>
</dbReference>
<dbReference type="GO" id="GO:0016887">
    <property type="term" value="F:ATP hydrolysis activity"/>
    <property type="evidence" value="ECO:0007669"/>
    <property type="project" value="InterPro"/>
</dbReference>
<dbReference type="Pfam" id="PF00005">
    <property type="entry name" value="ABC_tran"/>
    <property type="match status" value="1"/>
</dbReference>
<keyword evidence="4 6" id="KW-0067">ATP-binding</keyword>
<accession>A0A3R7VUA9</accession>